<keyword evidence="2" id="KW-1185">Reference proteome</keyword>
<dbReference type="AlphaFoldDB" id="W9RQ32"/>
<organism evidence="1 2">
    <name type="scientific">Morus notabilis</name>
    <dbReference type="NCBI Taxonomy" id="981085"/>
    <lineage>
        <taxon>Eukaryota</taxon>
        <taxon>Viridiplantae</taxon>
        <taxon>Streptophyta</taxon>
        <taxon>Embryophyta</taxon>
        <taxon>Tracheophyta</taxon>
        <taxon>Spermatophyta</taxon>
        <taxon>Magnoliopsida</taxon>
        <taxon>eudicotyledons</taxon>
        <taxon>Gunneridae</taxon>
        <taxon>Pentapetalae</taxon>
        <taxon>rosids</taxon>
        <taxon>fabids</taxon>
        <taxon>Rosales</taxon>
        <taxon>Moraceae</taxon>
        <taxon>Moreae</taxon>
        <taxon>Morus</taxon>
    </lineage>
</organism>
<dbReference type="EMBL" id="KE345347">
    <property type="protein sequence ID" value="EXC02142.1"/>
    <property type="molecule type" value="Genomic_DNA"/>
</dbReference>
<accession>W9RQ32</accession>
<proteinExistence type="predicted"/>
<dbReference type="Proteomes" id="UP000030645">
    <property type="component" value="Unassembled WGS sequence"/>
</dbReference>
<protein>
    <submittedName>
        <fullName evidence="1">Uncharacterized protein</fullName>
    </submittedName>
</protein>
<evidence type="ECO:0000313" key="1">
    <source>
        <dbReference type="EMBL" id="EXC02142.1"/>
    </source>
</evidence>
<reference evidence="2" key="1">
    <citation type="submission" date="2013-01" db="EMBL/GenBank/DDBJ databases">
        <title>Draft Genome Sequence of a Mulberry Tree, Morus notabilis C.K. Schneid.</title>
        <authorList>
            <person name="He N."/>
            <person name="Zhao S."/>
        </authorList>
    </citation>
    <scope>NUCLEOTIDE SEQUENCE</scope>
</reference>
<sequence length="133" mass="15293">MGLKGERLKKLRSEGIMGILLKQNGPEILPETEAGYQFSSEIIRERARKKENSLAAYWKHVSGQSTSKIHPHALRQLIYTMVESILLSLQSGRGWVRRFQLFRSDLRSWPVKHSSPYRGLPFLQSIPSAELFN</sequence>
<gene>
    <name evidence="1" type="ORF">L484_024108</name>
</gene>
<name>W9RQ32_9ROSA</name>
<evidence type="ECO:0000313" key="2">
    <source>
        <dbReference type="Proteomes" id="UP000030645"/>
    </source>
</evidence>